<dbReference type="Pfam" id="PF13095">
    <property type="entry name" value="FTA2"/>
    <property type="match status" value="1"/>
</dbReference>
<dbReference type="Proteomes" id="UP000179179">
    <property type="component" value="Unassembled WGS sequence"/>
</dbReference>
<proteinExistence type="predicted"/>
<evidence type="ECO:0000313" key="2">
    <source>
        <dbReference type="Proteomes" id="UP000179179"/>
    </source>
</evidence>
<dbReference type="SUPFAM" id="SSF56112">
    <property type="entry name" value="Protein kinase-like (PK-like)"/>
    <property type="match status" value="1"/>
</dbReference>
<evidence type="ECO:0000313" key="1">
    <source>
        <dbReference type="EMBL" id="OGM42743.1"/>
    </source>
</evidence>
<organism evidence="1 2">
    <name type="scientific">Aspergillus bombycis</name>
    <dbReference type="NCBI Taxonomy" id="109264"/>
    <lineage>
        <taxon>Eukaryota</taxon>
        <taxon>Fungi</taxon>
        <taxon>Dikarya</taxon>
        <taxon>Ascomycota</taxon>
        <taxon>Pezizomycotina</taxon>
        <taxon>Eurotiomycetes</taxon>
        <taxon>Eurotiomycetidae</taxon>
        <taxon>Eurotiales</taxon>
        <taxon>Aspergillaceae</taxon>
        <taxon>Aspergillus</taxon>
    </lineage>
</organism>
<dbReference type="OrthoDB" id="3432781at2759"/>
<dbReference type="STRING" id="109264.A0A1F7ZTG0"/>
<reference evidence="1 2" key="1">
    <citation type="journal article" date="2016" name="Genome Biol. Evol.">
        <title>Draft genome sequence of an aflatoxigenic Aspergillus species, A. bombycis.</title>
        <authorList>
            <person name="Moore G.G."/>
            <person name="Mack B.M."/>
            <person name="Beltz S.B."/>
            <person name="Gilbert M.K."/>
        </authorList>
    </citation>
    <scope>NUCLEOTIDE SEQUENCE [LARGE SCALE GENOMIC DNA]</scope>
    <source>
        <strain evidence="2">NRRL 26010</strain>
    </source>
</reference>
<evidence type="ECO:0008006" key="3">
    <source>
        <dbReference type="Google" id="ProtNLM"/>
    </source>
</evidence>
<protein>
    <recommendedName>
        <fullName evidence="3">Protein kinase domain-containing protein</fullName>
    </recommendedName>
</protein>
<dbReference type="AlphaFoldDB" id="A0A1F7ZTG0"/>
<sequence>MDDTMIGRFLSDLPWDDPSSKPYERPMLRRFIYHDKRISYKECLGHGGEGVVYRVRIEGKQYALKIFESCTYKPNYCRSLGVPRRRWPYLTSFSHECRAFARLDSMGENGTWAVRCHGWIKLSDEQFQPIDHRWGAEKYSRWAIVKDYIPERVSMSDIPEIQRKMTIARRARLYPVDLQPRNYRAHSSLIWVARKRGHI</sequence>
<dbReference type="InterPro" id="IPR011009">
    <property type="entry name" value="Kinase-like_dom_sf"/>
</dbReference>
<dbReference type="EMBL" id="LYCR01000083">
    <property type="protein sequence ID" value="OGM42743.1"/>
    <property type="molecule type" value="Genomic_DNA"/>
</dbReference>
<accession>A0A1F7ZTG0</accession>
<dbReference type="RefSeq" id="XP_022386460.1">
    <property type="nucleotide sequence ID" value="XM_022535316.1"/>
</dbReference>
<name>A0A1F7ZTG0_9EURO</name>
<dbReference type="GeneID" id="34451577"/>
<dbReference type="InterPro" id="IPR025213">
    <property type="entry name" value="Sim4_Fta2"/>
</dbReference>
<keyword evidence="2" id="KW-1185">Reference proteome</keyword>
<gene>
    <name evidence="1" type="ORF">ABOM_008187</name>
</gene>
<comment type="caution">
    <text evidence="1">The sequence shown here is derived from an EMBL/GenBank/DDBJ whole genome shotgun (WGS) entry which is preliminary data.</text>
</comment>